<protein>
    <submittedName>
        <fullName evidence="1">Uncharacterized protein</fullName>
    </submittedName>
</protein>
<reference evidence="1 2" key="1">
    <citation type="journal article" date="2024" name="G3 (Bethesda)">
        <title>Genome assembly of Hibiscus sabdariffa L. provides insights into metabolisms of medicinal natural products.</title>
        <authorList>
            <person name="Kim T."/>
        </authorList>
    </citation>
    <scope>NUCLEOTIDE SEQUENCE [LARGE SCALE GENOMIC DNA]</scope>
    <source>
        <strain evidence="1">TK-2024</strain>
        <tissue evidence="1">Old leaves</tissue>
    </source>
</reference>
<comment type="caution">
    <text evidence="1">The sequence shown here is derived from an EMBL/GenBank/DDBJ whole genome shotgun (WGS) entry which is preliminary data.</text>
</comment>
<evidence type="ECO:0000313" key="2">
    <source>
        <dbReference type="Proteomes" id="UP001396334"/>
    </source>
</evidence>
<proteinExistence type="predicted"/>
<accession>A0ABR1ZMS7</accession>
<keyword evidence="2" id="KW-1185">Reference proteome</keyword>
<dbReference type="Proteomes" id="UP001396334">
    <property type="component" value="Unassembled WGS sequence"/>
</dbReference>
<evidence type="ECO:0000313" key="1">
    <source>
        <dbReference type="EMBL" id="KAK8481944.1"/>
    </source>
</evidence>
<sequence length="89" mass="10270">MSSLHYYYGLKPTEKRTMSEVFEMAVYRKGEADYVDDGLFLKHSHSLLRLERKSRSVANGFYDENDEILMDIMSAGEGKDSEPEKPTIN</sequence>
<dbReference type="EMBL" id="JBBPBN010000831">
    <property type="protein sequence ID" value="KAK8481944.1"/>
    <property type="molecule type" value="Genomic_DNA"/>
</dbReference>
<name>A0ABR1ZMS7_9ROSI</name>
<organism evidence="1 2">
    <name type="scientific">Hibiscus sabdariffa</name>
    <name type="common">roselle</name>
    <dbReference type="NCBI Taxonomy" id="183260"/>
    <lineage>
        <taxon>Eukaryota</taxon>
        <taxon>Viridiplantae</taxon>
        <taxon>Streptophyta</taxon>
        <taxon>Embryophyta</taxon>
        <taxon>Tracheophyta</taxon>
        <taxon>Spermatophyta</taxon>
        <taxon>Magnoliopsida</taxon>
        <taxon>eudicotyledons</taxon>
        <taxon>Gunneridae</taxon>
        <taxon>Pentapetalae</taxon>
        <taxon>rosids</taxon>
        <taxon>malvids</taxon>
        <taxon>Malvales</taxon>
        <taxon>Malvaceae</taxon>
        <taxon>Malvoideae</taxon>
        <taxon>Hibiscus</taxon>
    </lineage>
</organism>
<gene>
    <name evidence="1" type="ORF">V6N11_024165</name>
</gene>